<evidence type="ECO:0000256" key="4">
    <source>
        <dbReference type="PROSITE-ProRule" id="PRU01248"/>
    </source>
</evidence>
<dbReference type="InterPro" id="IPR011010">
    <property type="entry name" value="DNA_brk_join_enz"/>
</dbReference>
<dbReference type="Gene3D" id="1.10.443.10">
    <property type="entry name" value="Intergrase catalytic core"/>
    <property type="match status" value="1"/>
</dbReference>
<keyword evidence="8" id="KW-1185">Reference proteome</keyword>
<dbReference type="Proteomes" id="UP000470213">
    <property type="component" value="Unassembled WGS sequence"/>
</dbReference>
<reference evidence="7 8" key="1">
    <citation type="submission" date="2020-01" db="EMBL/GenBank/DDBJ databases">
        <authorList>
            <person name="Chen J."/>
            <person name="Zhu S."/>
            <person name="Yang J."/>
        </authorList>
    </citation>
    <scope>NUCLEOTIDE SEQUENCE [LARGE SCALE GENOMIC DNA]</scope>
    <source>
        <strain evidence="7 8">345S023</strain>
    </source>
</reference>
<dbReference type="GO" id="GO:0003677">
    <property type="term" value="F:DNA binding"/>
    <property type="evidence" value="ECO:0007669"/>
    <property type="project" value="UniProtKB-UniRule"/>
</dbReference>
<evidence type="ECO:0000259" key="6">
    <source>
        <dbReference type="PROSITE" id="PS51900"/>
    </source>
</evidence>
<protein>
    <submittedName>
        <fullName evidence="7">Tyrosine-type recombinase/integrase</fullName>
    </submittedName>
</protein>
<evidence type="ECO:0000256" key="3">
    <source>
        <dbReference type="ARBA" id="ARBA00023172"/>
    </source>
</evidence>
<dbReference type="InterPro" id="IPR013762">
    <property type="entry name" value="Integrase-like_cat_sf"/>
</dbReference>
<dbReference type="SUPFAM" id="SSF56349">
    <property type="entry name" value="DNA breaking-rejoining enzymes"/>
    <property type="match status" value="1"/>
</dbReference>
<dbReference type="PANTHER" id="PTHR34605">
    <property type="entry name" value="PHAGE_INTEGRASE DOMAIN-CONTAINING PROTEIN"/>
    <property type="match status" value="1"/>
</dbReference>
<name>A0A7X5RLS0_9ALTE</name>
<organism evidence="7 8">
    <name type="scientific">Alteromonas profundi</name>
    <dbReference type="NCBI Taxonomy" id="2696062"/>
    <lineage>
        <taxon>Bacteria</taxon>
        <taxon>Pseudomonadati</taxon>
        <taxon>Pseudomonadota</taxon>
        <taxon>Gammaproteobacteria</taxon>
        <taxon>Alteromonadales</taxon>
        <taxon>Alteromonadaceae</taxon>
        <taxon>Alteromonas/Salinimonas group</taxon>
        <taxon>Alteromonas</taxon>
    </lineage>
</organism>
<dbReference type="InterPro" id="IPR004107">
    <property type="entry name" value="Integrase_SAM-like_N"/>
</dbReference>
<dbReference type="SUPFAM" id="SSF47823">
    <property type="entry name" value="lambda integrase-like, N-terminal domain"/>
    <property type="match status" value="1"/>
</dbReference>
<dbReference type="Pfam" id="PF02899">
    <property type="entry name" value="Phage_int_SAM_1"/>
    <property type="match status" value="1"/>
</dbReference>
<dbReference type="PANTHER" id="PTHR34605:SF4">
    <property type="entry name" value="DNA ADENINE METHYLTRANSFERASE"/>
    <property type="match status" value="1"/>
</dbReference>
<dbReference type="GO" id="GO:0006310">
    <property type="term" value="P:DNA recombination"/>
    <property type="evidence" value="ECO:0007669"/>
    <property type="project" value="UniProtKB-KW"/>
</dbReference>
<dbReference type="InterPro" id="IPR052925">
    <property type="entry name" value="Phage_Integrase-like_Recomb"/>
</dbReference>
<evidence type="ECO:0000259" key="5">
    <source>
        <dbReference type="PROSITE" id="PS51898"/>
    </source>
</evidence>
<gene>
    <name evidence="7" type="ORF">GTH32_12580</name>
</gene>
<dbReference type="InterPro" id="IPR010998">
    <property type="entry name" value="Integrase_recombinase_N"/>
</dbReference>
<dbReference type="AlphaFoldDB" id="A0A7X5RLS0"/>
<dbReference type="RefSeq" id="WP_163086207.1">
    <property type="nucleotide sequence ID" value="NZ_JAAAWN010000016.1"/>
</dbReference>
<evidence type="ECO:0000256" key="2">
    <source>
        <dbReference type="ARBA" id="ARBA00023125"/>
    </source>
</evidence>
<feature type="domain" description="Core-binding (CB)" evidence="6">
    <location>
        <begin position="24"/>
        <end position="107"/>
    </location>
</feature>
<evidence type="ECO:0000256" key="1">
    <source>
        <dbReference type="ARBA" id="ARBA00022908"/>
    </source>
</evidence>
<sequence length="323" mass="36574">MANEIALAQSDFSLNEEHRTLVVQNLTELRDSVWETMSLNTRKAYQSDFNQYLKFCRAHALPALASDWKITKTACQAFFDELMASELKHHTIKRKLASVRFFIGVSELPDPWKHSKLFSRYVNGRLKEKPAAQKQAKPLKLNDVRVANRVLNVDSLLGLRDAVLVNVALDTLFRASNILAIEVNHIDWQAKTVFAPRSKTDQSGEGHYGYLSDETAELLTKWLDNAKITDGYIFRKLSPKQTVQKEPMQYQALLKRYEAIGMAINTDGKFTCHSTRTGGVLTLMEADVPMAEIVLSGNWKSEAMAIRYAQQYQAGKTGMAKVR</sequence>
<proteinExistence type="predicted"/>
<evidence type="ECO:0000313" key="8">
    <source>
        <dbReference type="Proteomes" id="UP000470213"/>
    </source>
</evidence>
<dbReference type="InterPro" id="IPR002104">
    <property type="entry name" value="Integrase_catalytic"/>
</dbReference>
<keyword evidence="2 4" id="KW-0238">DNA-binding</keyword>
<dbReference type="Gene3D" id="1.10.150.130">
    <property type="match status" value="1"/>
</dbReference>
<dbReference type="Pfam" id="PF00589">
    <property type="entry name" value="Phage_integrase"/>
    <property type="match status" value="1"/>
</dbReference>
<accession>A0A7X5RLS0</accession>
<keyword evidence="1" id="KW-0229">DNA integration</keyword>
<comment type="caution">
    <text evidence="7">The sequence shown here is derived from an EMBL/GenBank/DDBJ whole genome shotgun (WGS) entry which is preliminary data.</text>
</comment>
<dbReference type="PROSITE" id="PS51900">
    <property type="entry name" value="CB"/>
    <property type="match status" value="1"/>
</dbReference>
<dbReference type="InterPro" id="IPR044068">
    <property type="entry name" value="CB"/>
</dbReference>
<dbReference type="PROSITE" id="PS51898">
    <property type="entry name" value="TYR_RECOMBINASE"/>
    <property type="match status" value="1"/>
</dbReference>
<dbReference type="GO" id="GO:0015074">
    <property type="term" value="P:DNA integration"/>
    <property type="evidence" value="ECO:0007669"/>
    <property type="project" value="UniProtKB-KW"/>
</dbReference>
<keyword evidence="3" id="KW-0233">DNA recombination</keyword>
<dbReference type="EMBL" id="JAAAWN010000016">
    <property type="protein sequence ID" value="NDV92011.1"/>
    <property type="molecule type" value="Genomic_DNA"/>
</dbReference>
<feature type="domain" description="Tyr recombinase" evidence="5">
    <location>
        <begin position="134"/>
        <end position="323"/>
    </location>
</feature>
<evidence type="ECO:0000313" key="7">
    <source>
        <dbReference type="EMBL" id="NDV92011.1"/>
    </source>
</evidence>